<organism evidence="1 2">
    <name type="scientific">Ferrimonas pelagia</name>
    <dbReference type="NCBI Taxonomy" id="1177826"/>
    <lineage>
        <taxon>Bacteria</taxon>
        <taxon>Pseudomonadati</taxon>
        <taxon>Pseudomonadota</taxon>
        <taxon>Gammaproteobacteria</taxon>
        <taxon>Alteromonadales</taxon>
        <taxon>Ferrimonadaceae</taxon>
        <taxon>Ferrimonas</taxon>
    </lineage>
</organism>
<dbReference type="InterPro" id="IPR012659">
    <property type="entry name" value="CHP02444"/>
</dbReference>
<dbReference type="EMBL" id="BAABJZ010000024">
    <property type="protein sequence ID" value="GAA4884092.1"/>
    <property type="molecule type" value="Genomic_DNA"/>
</dbReference>
<sequence>MSISAEQYWQFSESIWKQPGARHTALELQDKYALEPNLLLLALLLEQQGQFLDDNQFRQLEMAQGSWRDRMLAPYRQLRRLAKHNLPAESYQQMLEVELVMEKRSQQLILKSLERMRFAHEGDNLAACLDAQGIEPNTLPGNLLQQLSHLFQLCAPDDLPTYNLS</sequence>
<dbReference type="RefSeq" id="WP_345335028.1">
    <property type="nucleotide sequence ID" value="NZ_BAABJZ010000024.1"/>
</dbReference>
<dbReference type="NCBIfam" id="TIGR02444">
    <property type="entry name" value="TIGR02444 family protein"/>
    <property type="match status" value="1"/>
</dbReference>
<dbReference type="Pfam" id="PF09523">
    <property type="entry name" value="DUF2390"/>
    <property type="match status" value="1"/>
</dbReference>
<comment type="caution">
    <text evidence="1">The sequence shown here is derived from an EMBL/GenBank/DDBJ whole genome shotgun (WGS) entry which is preliminary data.</text>
</comment>
<accession>A0ABP9EP86</accession>
<evidence type="ECO:0000313" key="2">
    <source>
        <dbReference type="Proteomes" id="UP001499988"/>
    </source>
</evidence>
<proteinExistence type="predicted"/>
<gene>
    <name evidence="1" type="ORF">GCM10023333_18000</name>
</gene>
<reference evidence="2" key="1">
    <citation type="journal article" date="2019" name="Int. J. Syst. Evol. Microbiol.">
        <title>The Global Catalogue of Microorganisms (GCM) 10K type strain sequencing project: providing services to taxonomists for standard genome sequencing and annotation.</title>
        <authorList>
            <consortium name="The Broad Institute Genomics Platform"/>
            <consortium name="The Broad Institute Genome Sequencing Center for Infectious Disease"/>
            <person name="Wu L."/>
            <person name="Ma J."/>
        </authorList>
    </citation>
    <scope>NUCLEOTIDE SEQUENCE [LARGE SCALE GENOMIC DNA]</scope>
    <source>
        <strain evidence="2">JCM 18401</strain>
    </source>
</reference>
<keyword evidence="2" id="KW-1185">Reference proteome</keyword>
<name>A0ABP9EP86_9GAMM</name>
<protein>
    <submittedName>
        <fullName evidence="1">DUF2390 domain-containing protein</fullName>
    </submittedName>
</protein>
<evidence type="ECO:0000313" key="1">
    <source>
        <dbReference type="EMBL" id="GAA4884092.1"/>
    </source>
</evidence>
<dbReference type="Proteomes" id="UP001499988">
    <property type="component" value="Unassembled WGS sequence"/>
</dbReference>